<accession>A0ABY9J104</accession>
<dbReference type="Proteomes" id="UP001235744">
    <property type="component" value="Chromosome"/>
</dbReference>
<organism evidence="2 3">
    <name type="scientific">Streptomyces poriferorum</name>
    <dbReference type="NCBI Taxonomy" id="2798799"/>
    <lineage>
        <taxon>Bacteria</taxon>
        <taxon>Bacillati</taxon>
        <taxon>Actinomycetota</taxon>
        <taxon>Actinomycetes</taxon>
        <taxon>Kitasatosporales</taxon>
        <taxon>Streptomycetaceae</taxon>
        <taxon>Streptomyces</taxon>
    </lineage>
</organism>
<gene>
    <name evidence="2" type="ORF">P8A19_40830</name>
</gene>
<evidence type="ECO:0000313" key="2">
    <source>
        <dbReference type="EMBL" id="WLQ61373.1"/>
    </source>
</evidence>
<reference evidence="2 3" key="1">
    <citation type="submission" date="2023-03" db="EMBL/GenBank/DDBJ databases">
        <title>Isolation and description of six Streptomyces strains from soil environments, able to metabolize different microbial glucans.</title>
        <authorList>
            <person name="Widen T."/>
            <person name="Larsbrink J."/>
        </authorList>
    </citation>
    <scope>NUCLEOTIDE SEQUENCE [LARGE SCALE GENOMIC DNA]</scope>
    <source>
        <strain evidence="2 3">Alt2</strain>
    </source>
</reference>
<sequence>MSEPSTPALSHHEDGIGAGVLNRGTLTVEDQATITGNKIVRTTQRPKYPRAAEPDHTYQGGGIYNQEGASATVVPGSVTGNQPDRCARPTPVTGCTN</sequence>
<evidence type="ECO:0008006" key="4">
    <source>
        <dbReference type="Google" id="ProtNLM"/>
    </source>
</evidence>
<evidence type="ECO:0000256" key="1">
    <source>
        <dbReference type="SAM" id="MobiDB-lite"/>
    </source>
</evidence>
<keyword evidence="3" id="KW-1185">Reference proteome</keyword>
<dbReference type="RefSeq" id="WP_306068597.1">
    <property type="nucleotide sequence ID" value="NZ_CP120988.1"/>
</dbReference>
<proteinExistence type="predicted"/>
<name>A0ABY9J104_9ACTN</name>
<feature type="region of interest" description="Disordered" evidence="1">
    <location>
        <begin position="37"/>
        <end position="97"/>
    </location>
</feature>
<evidence type="ECO:0000313" key="3">
    <source>
        <dbReference type="Proteomes" id="UP001235744"/>
    </source>
</evidence>
<dbReference type="EMBL" id="CP120988">
    <property type="protein sequence ID" value="WLQ61373.1"/>
    <property type="molecule type" value="Genomic_DNA"/>
</dbReference>
<protein>
    <recommendedName>
        <fullName evidence="4">Right handed beta helix domain-containing protein</fullName>
    </recommendedName>
</protein>
<feature type="region of interest" description="Disordered" evidence="1">
    <location>
        <begin position="1"/>
        <end position="22"/>
    </location>
</feature>